<accession>A0A840BVN7</accession>
<gene>
    <name evidence="1" type="ORF">GGR16_002580</name>
</gene>
<dbReference type="EC" id="5.2.1.1" evidence="1"/>
<dbReference type="GO" id="GO:0050076">
    <property type="term" value="F:maleate isomerase activity"/>
    <property type="evidence" value="ECO:0007669"/>
    <property type="project" value="UniProtKB-EC"/>
</dbReference>
<name>A0A840BVN7_9HYPH</name>
<dbReference type="Pfam" id="PF17645">
    <property type="entry name" value="Amdase"/>
    <property type="match status" value="1"/>
</dbReference>
<keyword evidence="1" id="KW-0413">Isomerase</keyword>
<dbReference type="InterPro" id="IPR026286">
    <property type="entry name" value="MaiA/AMDase"/>
</dbReference>
<protein>
    <submittedName>
        <fullName evidence="1">Maleate isomerase</fullName>
        <ecNumber evidence="1">5.2.1.1</ecNumber>
    </submittedName>
</protein>
<dbReference type="AlphaFoldDB" id="A0A840BVN7"/>
<dbReference type="PANTHER" id="PTHR40267:SF1">
    <property type="entry name" value="BLR3294 PROTEIN"/>
    <property type="match status" value="1"/>
</dbReference>
<organism evidence="1 2">
    <name type="scientific">Chelatococcus caeni</name>
    <dbReference type="NCBI Taxonomy" id="1348468"/>
    <lineage>
        <taxon>Bacteria</taxon>
        <taxon>Pseudomonadati</taxon>
        <taxon>Pseudomonadota</taxon>
        <taxon>Alphaproteobacteria</taxon>
        <taxon>Hyphomicrobiales</taxon>
        <taxon>Chelatococcaceae</taxon>
        <taxon>Chelatococcus</taxon>
    </lineage>
</organism>
<dbReference type="RefSeq" id="WP_425486573.1">
    <property type="nucleotide sequence ID" value="NZ_JACIEN010000002.1"/>
</dbReference>
<dbReference type="Proteomes" id="UP000577362">
    <property type="component" value="Unassembled WGS sequence"/>
</dbReference>
<proteinExistence type="predicted"/>
<comment type="caution">
    <text evidence="1">The sequence shown here is derived from an EMBL/GenBank/DDBJ whole genome shotgun (WGS) entry which is preliminary data.</text>
</comment>
<dbReference type="Gene3D" id="3.40.50.12500">
    <property type="match status" value="1"/>
</dbReference>
<sequence>MLTPSSNTVLEPLTARMLAPLYPDVSAHFGRFRVTEIALDEAANRQFSLPPILEAAELLADARCDVIAWNGTSASWLGFDTDAALCAAITERTGIPATSAIIGLNKLLQRLGVRRLGLVTPYTADVQERIIANYARHGITIVAEAHSGLRDNFSFSDVTEAEIAAMCERVATARPDAIAIVCTNMRGPLIAPDLERRLGVPVLDSVAFTLWSCLDVMNVPTAPLRAFGAVFAGETIPPESTTDI</sequence>
<dbReference type="EMBL" id="JACIEN010000002">
    <property type="protein sequence ID" value="MBB4017551.1"/>
    <property type="molecule type" value="Genomic_DNA"/>
</dbReference>
<dbReference type="InterPro" id="IPR053714">
    <property type="entry name" value="Iso_Racemase_Enz_sf"/>
</dbReference>
<evidence type="ECO:0000313" key="1">
    <source>
        <dbReference type="EMBL" id="MBB4017551.1"/>
    </source>
</evidence>
<keyword evidence="2" id="KW-1185">Reference proteome</keyword>
<dbReference type="PANTHER" id="PTHR40267">
    <property type="entry name" value="BLR3294 PROTEIN"/>
    <property type="match status" value="1"/>
</dbReference>
<evidence type="ECO:0000313" key="2">
    <source>
        <dbReference type="Proteomes" id="UP000577362"/>
    </source>
</evidence>
<reference evidence="1 2" key="1">
    <citation type="submission" date="2020-08" db="EMBL/GenBank/DDBJ databases">
        <title>Genomic Encyclopedia of Type Strains, Phase IV (KMG-IV): sequencing the most valuable type-strain genomes for metagenomic binning, comparative biology and taxonomic classification.</title>
        <authorList>
            <person name="Goeker M."/>
        </authorList>
    </citation>
    <scope>NUCLEOTIDE SEQUENCE [LARGE SCALE GENOMIC DNA]</scope>
    <source>
        <strain evidence="1 2">DSM 103737</strain>
    </source>
</reference>
<dbReference type="PIRSF" id="PIRSF015736">
    <property type="entry name" value="MI"/>
    <property type="match status" value="1"/>
</dbReference>